<evidence type="ECO:0000313" key="5">
    <source>
        <dbReference type="Proteomes" id="UP000548867"/>
    </source>
</evidence>
<dbReference type="EMBL" id="JACIDX010000020">
    <property type="protein sequence ID" value="MBB3957234.1"/>
    <property type="molecule type" value="Genomic_DNA"/>
</dbReference>
<proteinExistence type="inferred from homology"/>
<dbReference type="EC" id="3.8.1.2" evidence="3"/>
<evidence type="ECO:0000313" key="4">
    <source>
        <dbReference type="EMBL" id="MBB3957234.1"/>
    </source>
</evidence>
<dbReference type="PANTHER" id="PTHR43316">
    <property type="entry name" value="HYDROLASE, HALOACID DELAHOGENASE-RELATED"/>
    <property type="match status" value="1"/>
</dbReference>
<name>A0A7W6G7T1_9SPHN</name>
<dbReference type="SUPFAM" id="SSF56784">
    <property type="entry name" value="HAD-like"/>
    <property type="match status" value="1"/>
</dbReference>
<accession>A0A7W6G7T1</accession>
<evidence type="ECO:0000256" key="1">
    <source>
        <dbReference type="ARBA" id="ARBA00008106"/>
    </source>
</evidence>
<evidence type="ECO:0000256" key="2">
    <source>
        <dbReference type="ARBA" id="ARBA00022801"/>
    </source>
</evidence>
<reference evidence="4 5" key="1">
    <citation type="submission" date="2020-08" db="EMBL/GenBank/DDBJ databases">
        <title>Genomic Encyclopedia of Type Strains, Phase IV (KMG-IV): sequencing the most valuable type-strain genomes for metagenomic binning, comparative biology and taxonomic classification.</title>
        <authorList>
            <person name="Goeker M."/>
        </authorList>
    </citation>
    <scope>NUCLEOTIDE SEQUENCE [LARGE SCALE GENOMIC DNA]</scope>
    <source>
        <strain evidence="4 5">DSM 27057</strain>
    </source>
</reference>
<dbReference type="Proteomes" id="UP000548867">
    <property type="component" value="Unassembled WGS sequence"/>
</dbReference>
<comment type="catalytic activity">
    <reaction evidence="3">
        <text>an (S)-2-haloacid + H2O = a (2R)-2-hydroxycarboxylate + a halide anion + H(+)</text>
        <dbReference type="Rhea" id="RHEA:11192"/>
        <dbReference type="ChEBI" id="CHEBI:15377"/>
        <dbReference type="ChEBI" id="CHEBI:15378"/>
        <dbReference type="ChEBI" id="CHEBI:16042"/>
        <dbReference type="ChEBI" id="CHEBI:58314"/>
        <dbReference type="ChEBI" id="CHEBI:137405"/>
        <dbReference type="EC" id="3.8.1.2"/>
    </reaction>
</comment>
<dbReference type="InterPro" id="IPR023214">
    <property type="entry name" value="HAD_sf"/>
</dbReference>
<dbReference type="Pfam" id="PF00702">
    <property type="entry name" value="Hydrolase"/>
    <property type="match status" value="1"/>
</dbReference>
<dbReference type="PANTHER" id="PTHR43316:SF3">
    <property type="entry name" value="HALOACID DEHALOGENASE, TYPE II (AFU_ORTHOLOGUE AFUA_2G07750)-RELATED"/>
    <property type="match status" value="1"/>
</dbReference>
<comment type="caution">
    <text evidence="4">The sequence shown here is derived from an EMBL/GenBank/DDBJ whole genome shotgun (WGS) entry which is preliminary data.</text>
</comment>
<protein>
    <recommendedName>
        <fullName evidence="3">(S)-2-haloacid dehalogenase</fullName>
        <ecNumber evidence="3">3.8.1.2</ecNumber>
    </recommendedName>
    <alternativeName>
        <fullName evidence="3">2-haloalkanoic acid dehalogenase</fullName>
    </alternativeName>
    <alternativeName>
        <fullName evidence="3">Halocarboxylic acid halidohydrolase</fullName>
    </alternativeName>
    <alternativeName>
        <fullName evidence="3">L-2-haloacid dehalogenase</fullName>
    </alternativeName>
</protein>
<dbReference type="InterPro" id="IPR006328">
    <property type="entry name" value="2-HAD"/>
</dbReference>
<dbReference type="NCBIfam" id="TIGR01428">
    <property type="entry name" value="HAD_type_II"/>
    <property type="match status" value="1"/>
</dbReference>
<dbReference type="CDD" id="cd02588">
    <property type="entry name" value="HAD_L2-DEX"/>
    <property type="match status" value="1"/>
</dbReference>
<sequence>MSRRSALGLAMAALPAGLKAGEPRLRALAFDGFTIFDVRAVTAVAVALFPAQGVALAAQWTAKIFALSWLETAAGRYSGFAALADAALGFCAANLGLSLSETQRRELISVFAHLPAWPDAGERLEKMRQAGLRLTFLSNLSEAMLEGAMRANGLHGLMEPPLSTDRVRVFKPAPQAYAMACEHFAMPREAIGFVAFGGWDALGAKWFGYRTAWINRLGVAAEPLMPPADATGPDLGAAMRLAGI</sequence>
<keyword evidence="5" id="KW-1185">Reference proteome</keyword>
<dbReference type="AlphaFoldDB" id="A0A7W6G7T1"/>
<dbReference type="Gene3D" id="3.40.50.1000">
    <property type="entry name" value="HAD superfamily/HAD-like"/>
    <property type="match status" value="1"/>
</dbReference>
<dbReference type="InterPro" id="IPR006439">
    <property type="entry name" value="HAD-SF_hydro_IA"/>
</dbReference>
<gene>
    <name evidence="4" type="ORF">GGR38_004208</name>
</gene>
<dbReference type="InterPro" id="IPR023198">
    <property type="entry name" value="PGP-like_dom2"/>
</dbReference>
<comment type="function">
    <text evidence="3">Catalyzes the hydrolytic dehalogenation of small (S)-2-haloalkanoic acids to yield the corresponding (R)-2-hydroxyalkanoic acids.</text>
</comment>
<keyword evidence="2 3" id="KW-0378">Hydrolase</keyword>
<organism evidence="4 5">
    <name type="scientific">Novosphingobium sediminicola</name>
    <dbReference type="NCBI Taxonomy" id="563162"/>
    <lineage>
        <taxon>Bacteria</taxon>
        <taxon>Pseudomonadati</taxon>
        <taxon>Pseudomonadota</taxon>
        <taxon>Alphaproteobacteria</taxon>
        <taxon>Sphingomonadales</taxon>
        <taxon>Sphingomonadaceae</taxon>
        <taxon>Novosphingobium</taxon>
    </lineage>
</organism>
<dbReference type="Gene3D" id="1.10.150.240">
    <property type="entry name" value="Putative phosphatase, domain 2"/>
    <property type="match status" value="1"/>
</dbReference>
<dbReference type="NCBIfam" id="TIGR01493">
    <property type="entry name" value="HAD-SF-IA-v2"/>
    <property type="match status" value="1"/>
</dbReference>
<dbReference type="InterPro" id="IPR036412">
    <property type="entry name" value="HAD-like_sf"/>
</dbReference>
<comment type="similarity">
    <text evidence="1 3">Belongs to the HAD-like hydrolase superfamily. S-2-haloalkanoic acid dehalogenase family.</text>
</comment>
<dbReference type="GO" id="GO:0018784">
    <property type="term" value="F:(S)-2-haloacid dehalogenase activity"/>
    <property type="evidence" value="ECO:0007669"/>
    <property type="project" value="UniProtKB-UniRule"/>
</dbReference>
<dbReference type="InterPro" id="IPR051540">
    <property type="entry name" value="S-2-haloacid_dehalogenase"/>
</dbReference>
<dbReference type="PRINTS" id="PR00413">
    <property type="entry name" value="HADHALOGNASE"/>
</dbReference>
<evidence type="ECO:0000256" key="3">
    <source>
        <dbReference type="RuleBase" id="RU368077"/>
    </source>
</evidence>